<feature type="domain" description="DUF403" evidence="1">
    <location>
        <begin position="1"/>
        <end position="312"/>
    </location>
</feature>
<dbReference type="RefSeq" id="WP_264602201.1">
    <property type="nucleotide sequence ID" value="NZ_JAOQNS010000008.1"/>
</dbReference>
<sequence length="314" mass="35957">MLSRTAANLYWMGRYMERAENLARILEVGYRMSQMPDLANGGTRNEWSSFAIATGCEEEMLAKHGEPDLDASIAFMVLDGDNPSSIHSCLRAARTNARAVRTAMTSEMWESLNDAWLEFRGHWLQTLKRENLAPFLEWVRNQTSLFRGAHSGTMLRDDAFSFLNAGTFIERGDSTARILDMKYHILLPPGESLGGSVDYYQWTTLLRSVSALGSYHWVYREPIKPWLVAELLILREEMPRSLRYSLSRVNEFLGKIAEGHGQRFECNRRAGQLYSQLCYDNIEDVFQSGLHEYLTKFITRNNALGVSIAQSFHF</sequence>
<comment type="caution">
    <text evidence="2">The sequence shown here is derived from an EMBL/GenBank/DDBJ whole genome shotgun (WGS) entry which is preliminary data.</text>
</comment>
<dbReference type="Pfam" id="PF04168">
    <property type="entry name" value="Alpha-E"/>
    <property type="match status" value="1"/>
</dbReference>
<name>A0ABT3HDV5_9HYPH</name>
<dbReference type="PANTHER" id="PTHR34595:SF7">
    <property type="entry name" value="SLL1039 PROTEIN"/>
    <property type="match status" value="1"/>
</dbReference>
<dbReference type="Proteomes" id="UP001209755">
    <property type="component" value="Unassembled WGS sequence"/>
</dbReference>
<proteinExistence type="predicted"/>
<reference evidence="3" key="1">
    <citation type="submission" date="2023-07" db="EMBL/GenBank/DDBJ databases">
        <title>Genome sequencing of Purple Non-Sulfur Bacteria from various extreme environments.</title>
        <authorList>
            <person name="Mayer M."/>
        </authorList>
    </citation>
    <scope>NUCLEOTIDE SEQUENCE [LARGE SCALE GENOMIC DNA]</scope>
    <source>
        <strain evidence="3">DSM 17935</strain>
    </source>
</reference>
<gene>
    <name evidence="2" type="ORF">M2319_002932</name>
</gene>
<evidence type="ECO:0000313" key="3">
    <source>
        <dbReference type="Proteomes" id="UP001209755"/>
    </source>
</evidence>
<evidence type="ECO:0000313" key="2">
    <source>
        <dbReference type="EMBL" id="MCW2308586.1"/>
    </source>
</evidence>
<dbReference type="InterPro" id="IPR051680">
    <property type="entry name" value="ATP-dep_Glu-Cys_Ligase-2"/>
</dbReference>
<protein>
    <submittedName>
        <fullName evidence="2">Alpha-E superfamily protein</fullName>
    </submittedName>
</protein>
<dbReference type="EMBL" id="JAOQNS010000008">
    <property type="protein sequence ID" value="MCW2308586.1"/>
    <property type="molecule type" value="Genomic_DNA"/>
</dbReference>
<dbReference type="InterPro" id="IPR007296">
    <property type="entry name" value="DUF403"/>
</dbReference>
<dbReference type="PANTHER" id="PTHR34595">
    <property type="entry name" value="BLR5612 PROTEIN"/>
    <property type="match status" value="1"/>
</dbReference>
<keyword evidence="3" id="KW-1185">Reference proteome</keyword>
<organism evidence="2 3">
    <name type="scientific">Rhodobium gokarnense</name>
    <dbReference type="NCBI Taxonomy" id="364296"/>
    <lineage>
        <taxon>Bacteria</taxon>
        <taxon>Pseudomonadati</taxon>
        <taxon>Pseudomonadota</taxon>
        <taxon>Alphaproteobacteria</taxon>
        <taxon>Hyphomicrobiales</taxon>
        <taxon>Rhodobiaceae</taxon>
        <taxon>Rhodobium</taxon>
    </lineage>
</organism>
<accession>A0ABT3HDV5</accession>
<evidence type="ECO:0000259" key="1">
    <source>
        <dbReference type="Pfam" id="PF04168"/>
    </source>
</evidence>